<keyword evidence="1" id="KW-1133">Transmembrane helix</keyword>
<dbReference type="EMBL" id="CM029045">
    <property type="protein sequence ID" value="KAG2595699.1"/>
    <property type="molecule type" value="Genomic_DNA"/>
</dbReference>
<evidence type="ECO:0000313" key="3">
    <source>
        <dbReference type="Proteomes" id="UP000823388"/>
    </source>
</evidence>
<dbReference type="AlphaFoldDB" id="A0A8T0SHC5"/>
<name>A0A8T0SHC5_PANVG</name>
<protein>
    <submittedName>
        <fullName evidence="2">Uncharacterized protein</fullName>
    </submittedName>
</protein>
<proteinExistence type="predicted"/>
<comment type="caution">
    <text evidence="2">The sequence shown here is derived from an EMBL/GenBank/DDBJ whole genome shotgun (WGS) entry which is preliminary data.</text>
</comment>
<sequence>MKKYEGHLGLRLPVAITFFFSPLNGTDGSDRVWLGTCTFFCFLLHQSCMNTPIGTDEDSLNNRQRLYNLLIVVTFTLYVLHAQLYCYCEPPSILFISNNSGLGRVLANYSLHPKL</sequence>
<evidence type="ECO:0000256" key="1">
    <source>
        <dbReference type="SAM" id="Phobius"/>
    </source>
</evidence>
<keyword evidence="1" id="KW-0812">Transmembrane</keyword>
<feature type="transmembrane region" description="Helical" evidence="1">
    <location>
        <begin position="66"/>
        <end position="85"/>
    </location>
</feature>
<evidence type="ECO:0000313" key="2">
    <source>
        <dbReference type="EMBL" id="KAG2595699.1"/>
    </source>
</evidence>
<gene>
    <name evidence="2" type="ORF">PVAP13_5KG111000</name>
</gene>
<keyword evidence="1" id="KW-0472">Membrane</keyword>
<accession>A0A8T0SHC5</accession>
<keyword evidence="3" id="KW-1185">Reference proteome</keyword>
<reference evidence="2" key="1">
    <citation type="submission" date="2020-05" db="EMBL/GenBank/DDBJ databases">
        <title>WGS assembly of Panicum virgatum.</title>
        <authorList>
            <person name="Lovell J.T."/>
            <person name="Jenkins J."/>
            <person name="Shu S."/>
            <person name="Juenger T.E."/>
            <person name="Schmutz J."/>
        </authorList>
    </citation>
    <scope>NUCLEOTIDE SEQUENCE</scope>
    <source>
        <strain evidence="2">AP13</strain>
    </source>
</reference>
<organism evidence="2 3">
    <name type="scientific">Panicum virgatum</name>
    <name type="common">Blackwell switchgrass</name>
    <dbReference type="NCBI Taxonomy" id="38727"/>
    <lineage>
        <taxon>Eukaryota</taxon>
        <taxon>Viridiplantae</taxon>
        <taxon>Streptophyta</taxon>
        <taxon>Embryophyta</taxon>
        <taxon>Tracheophyta</taxon>
        <taxon>Spermatophyta</taxon>
        <taxon>Magnoliopsida</taxon>
        <taxon>Liliopsida</taxon>
        <taxon>Poales</taxon>
        <taxon>Poaceae</taxon>
        <taxon>PACMAD clade</taxon>
        <taxon>Panicoideae</taxon>
        <taxon>Panicodae</taxon>
        <taxon>Paniceae</taxon>
        <taxon>Panicinae</taxon>
        <taxon>Panicum</taxon>
        <taxon>Panicum sect. Hiantes</taxon>
    </lineage>
</organism>
<dbReference type="Proteomes" id="UP000823388">
    <property type="component" value="Chromosome 5K"/>
</dbReference>